<dbReference type="AlphaFoldDB" id="A6JTM1"/>
<evidence type="ECO:0000313" key="1">
    <source>
        <dbReference type="EMBL" id="EDL93426.1"/>
    </source>
</evidence>
<accession>A6JTM1</accession>
<dbReference type="EMBL" id="CH474001">
    <property type="protein sequence ID" value="EDL93426.1"/>
    <property type="molecule type" value="Genomic_DNA"/>
</dbReference>
<evidence type="ECO:0000313" key="2">
    <source>
        <dbReference type="Proteomes" id="UP000234681"/>
    </source>
</evidence>
<protein>
    <submittedName>
        <fullName evidence="1">RCG45570</fullName>
    </submittedName>
</protein>
<reference evidence="1 2" key="1">
    <citation type="submission" date="2005-09" db="EMBL/GenBank/DDBJ databases">
        <authorList>
            <person name="Mural R.J."/>
            <person name="Li P.W."/>
            <person name="Adams M.D."/>
            <person name="Amanatides P.G."/>
            <person name="Baden-Tillson H."/>
            <person name="Barnstead M."/>
            <person name="Chin S.H."/>
            <person name="Dew I."/>
            <person name="Evans C.A."/>
            <person name="Ferriera S."/>
            <person name="Flanigan M."/>
            <person name="Fosler C."/>
            <person name="Glodek A."/>
            <person name="Gu Z."/>
            <person name="Holt R.A."/>
            <person name="Jennings D."/>
            <person name="Kraft C.L."/>
            <person name="Lu F."/>
            <person name="Nguyen T."/>
            <person name="Nusskern D.R."/>
            <person name="Pfannkoch C.M."/>
            <person name="Sitter C."/>
            <person name="Sutton G.G."/>
            <person name="Venter J.C."/>
            <person name="Wang Z."/>
            <person name="Woodage T."/>
            <person name="Zheng X.H."/>
            <person name="Zhong F."/>
        </authorList>
    </citation>
    <scope>NUCLEOTIDE SEQUENCE [LARGE SCALE GENOMIC DNA]</scope>
    <source>
        <strain>BN</strain>
        <strain evidence="2">Sprague-Dawley</strain>
    </source>
</reference>
<name>A6JTM1_RAT</name>
<organism evidence="1 2">
    <name type="scientific">Rattus norvegicus</name>
    <name type="common">Rat</name>
    <dbReference type="NCBI Taxonomy" id="10116"/>
    <lineage>
        <taxon>Eukaryota</taxon>
        <taxon>Metazoa</taxon>
        <taxon>Chordata</taxon>
        <taxon>Craniata</taxon>
        <taxon>Vertebrata</taxon>
        <taxon>Euteleostomi</taxon>
        <taxon>Mammalia</taxon>
        <taxon>Eutheria</taxon>
        <taxon>Euarchontoglires</taxon>
        <taxon>Glires</taxon>
        <taxon>Rodentia</taxon>
        <taxon>Myomorpha</taxon>
        <taxon>Muroidea</taxon>
        <taxon>Muridae</taxon>
        <taxon>Murinae</taxon>
        <taxon>Rattus</taxon>
    </lineage>
</organism>
<gene>
    <name evidence="1" type="ORF">rCG_45570</name>
</gene>
<proteinExistence type="predicted"/>
<dbReference type="Proteomes" id="UP000234681">
    <property type="component" value="Chromosome 3"/>
</dbReference>
<sequence length="19" mass="2157">MQTAHIPIHTQDTHLGEEV</sequence>